<dbReference type="InterPro" id="IPR027417">
    <property type="entry name" value="P-loop_NTPase"/>
</dbReference>
<name>A0A7U7L9V8_SALER</name>
<gene>
    <name evidence="1" type="ORF">NL99_29525</name>
</gene>
<dbReference type="Gene3D" id="3.40.50.300">
    <property type="entry name" value="P-loop containing nucleotide triphosphate hydrolases"/>
    <property type="match status" value="1"/>
</dbReference>
<proteinExistence type="predicted"/>
<dbReference type="SUPFAM" id="SSF52540">
    <property type="entry name" value="P-loop containing nucleoside triphosphate hydrolases"/>
    <property type="match status" value="1"/>
</dbReference>
<dbReference type="EMBL" id="AAACVH010000182">
    <property type="protein sequence ID" value="EAA8668932.1"/>
    <property type="molecule type" value="Genomic_DNA"/>
</dbReference>
<dbReference type="Proteomes" id="UP000839834">
    <property type="component" value="Unassembled WGS sequence"/>
</dbReference>
<feature type="non-terminal residue" evidence="1">
    <location>
        <position position="1"/>
    </location>
</feature>
<organism evidence="1">
    <name type="scientific">Salmonella enterica</name>
    <name type="common">Salmonella choleraesuis</name>
    <dbReference type="NCBI Taxonomy" id="28901"/>
    <lineage>
        <taxon>Bacteria</taxon>
        <taxon>Pseudomonadati</taxon>
        <taxon>Pseudomonadota</taxon>
        <taxon>Gammaproteobacteria</taxon>
        <taxon>Enterobacterales</taxon>
        <taxon>Enterobacteriaceae</taxon>
        <taxon>Salmonella</taxon>
    </lineage>
</organism>
<dbReference type="AlphaFoldDB" id="A0A7U7L9V8"/>
<sequence>YEEIKGLESDKLKYQELSRLALNKAESISREIEQQIISNTSKFSALFSEYAENFLGVKCSLTFDKLTSGNRRFYPVIDGKTRIYEEELSESQRFFIDHSFRMSILSFFYSTPTFYIVETPDSSLDISYEENAANVFIRFLQSPNSLIITSNLNNSSFVNHIIDNNKDVSVSLVRLLDIAKKSTIQNTNTTLIEMYNSIKHKVSEKKDEQ</sequence>
<comment type="caution">
    <text evidence="1">The sequence shown here is derived from an EMBL/GenBank/DDBJ whole genome shotgun (WGS) entry which is preliminary data.</text>
</comment>
<protein>
    <submittedName>
        <fullName evidence="1">AAA family ATPase</fullName>
    </submittedName>
</protein>
<evidence type="ECO:0000313" key="1">
    <source>
        <dbReference type="EMBL" id="EAA8668932.1"/>
    </source>
</evidence>
<reference evidence="1" key="1">
    <citation type="submission" date="2018-08" db="EMBL/GenBank/DDBJ databases">
        <authorList>
            <consortium name="GenomeTrakr network: Whole genome sequencing for foodborne pathogen traceback"/>
        </authorList>
    </citation>
    <scope>NUCLEOTIDE SEQUENCE [LARGE SCALE GENOMIC DNA]</scope>
    <source>
        <strain evidence="1">FLUFL-367</strain>
    </source>
</reference>
<accession>A0A7U7L9V8</accession>